<dbReference type="PROSITE" id="PS50181">
    <property type="entry name" value="FBOX"/>
    <property type="match status" value="1"/>
</dbReference>
<dbReference type="STRING" id="33114.A0A2G2VKD9"/>
<reference evidence="3" key="2">
    <citation type="journal article" date="2017" name="J. Anim. Genet.">
        <title>Multiple reference genome sequences of hot pepper reveal the massive evolution of plant disease resistance genes by retroduplication.</title>
        <authorList>
            <person name="Kim S."/>
            <person name="Park J."/>
            <person name="Yeom S.-I."/>
            <person name="Kim Y.-M."/>
            <person name="Seo E."/>
            <person name="Kim K.-T."/>
            <person name="Kim M.-S."/>
            <person name="Lee J.M."/>
            <person name="Cheong K."/>
            <person name="Shin H.-S."/>
            <person name="Kim S.-B."/>
            <person name="Han K."/>
            <person name="Lee J."/>
            <person name="Park M."/>
            <person name="Lee H.-A."/>
            <person name="Lee H.-Y."/>
            <person name="Lee Y."/>
            <person name="Oh S."/>
            <person name="Lee J.H."/>
            <person name="Choi E."/>
            <person name="Choi E."/>
            <person name="Lee S.E."/>
            <person name="Jeon J."/>
            <person name="Kim H."/>
            <person name="Choi G."/>
            <person name="Song H."/>
            <person name="Lee J."/>
            <person name="Lee S.-C."/>
            <person name="Kwon J.-K."/>
            <person name="Lee H.-Y."/>
            <person name="Koo N."/>
            <person name="Hong Y."/>
            <person name="Kim R.W."/>
            <person name="Kang W.-H."/>
            <person name="Huh J.H."/>
            <person name="Kang B.-C."/>
            <person name="Yang T.-J."/>
            <person name="Lee Y.-H."/>
            <person name="Bennetzen J.L."/>
            <person name="Choi D."/>
        </authorList>
    </citation>
    <scope>NUCLEOTIDE SEQUENCE [LARGE SCALE GENOMIC DNA]</scope>
    <source>
        <strain evidence="3">cv. PBC81</strain>
    </source>
</reference>
<dbReference type="OrthoDB" id="610337at2759"/>
<dbReference type="PANTHER" id="PTHR31672:SF13">
    <property type="entry name" value="F-BOX PROTEIN CPR30-LIKE"/>
    <property type="match status" value="1"/>
</dbReference>
<dbReference type="InterPro" id="IPR056924">
    <property type="entry name" value="SH3_Tf2-1"/>
</dbReference>
<dbReference type="EMBL" id="MLFT02000011">
    <property type="protein sequence ID" value="PHT33427.1"/>
    <property type="molecule type" value="Genomic_DNA"/>
</dbReference>
<dbReference type="NCBIfam" id="TIGR01640">
    <property type="entry name" value="F_box_assoc_1"/>
    <property type="match status" value="1"/>
</dbReference>
<dbReference type="Proteomes" id="UP000224567">
    <property type="component" value="Unassembled WGS sequence"/>
</dbReference>
<evidence type="ECO:0000313" key="3">
    <source>
        <dbReference type="Proteomes" id="UP000224567"/>
    </source>
</evidence>
<reference evidence="2 3" key="1">
    <citation type="journal article" date="2017" name="Genome Biol.">
        <title>New reference genome sequences of hot pepper reveal the massive evolution of plant disease-resistance genes by retroduplication.</title>
        <authorList>
            <person name="Kim S."/>
            <person name="Park J."/>
            <person name="Yeom S.I."/>
            <person name="Kim Y.M."/>
            <person name="Seo E."/>
            <person name="Kim K.T."/>
            <person name="Kim M.S."/>
            <person name="Lee J.M."/>
            <person name="Cheong K."/>
            <person name="Shin H.S."/>
            <person name="Kim S.B."/>
            <person name="Han K."/>
            <person name="Lee J."/>
            <person name="Park M."/>
            <person name="Lee H.A."/>
            <person name="Lee H.Y."/>
            <person name="Lee Y."/>
            <person name="Oh S."/>
            <person name="Lee J.H."/>
            <person name="Choi E."/>
            <person name="Choi E."/>
            <person name="Lee S.E."/>
            <person name="Jeon J."/>
            <person name="Kim H."/>
            <person name="Choi G."/>
            <person name="Song H."/>
            <person name="Lee J."/>
            <person name="Lee S.C."/>
            <person name="Kwon J.K."/>
            <person name="Lee H.Y."/>
            <person name="Koo N."/>
            <person name="Hong Y."/>
            <person name="Kim R.W."/>
            <person name="Kang W.H."/>
            <person name="Huh J.H."/>
            <person name="Kang B.C."/>
            <person name="Yang T.J."/>
            <person name="Lee Y.H."/>
            <person name="Bennetzen J.L."/>
            <person name="Choi D."/>
        </authorList>
    </citation>
    <scope>NUCLEOTIDE SEQUENCE [LARGE SCALE GENOMIC DNA]</scope>
    <source>
        <strain evidence="3">cv. PBC81</strain>
    </source>
</reference>
<keyword evidence="3" id="KW-1185">Reference proteome</keyword>
<dbReference type="AlphaFoldDB" id="A0A2G2VKD9"/>
<dbReference type="Pfam" id="PF24626">
    <property type="entry name" value="SH3_Tf2-1"/>
    <property type="match status" value="1"/>
</dbReference>
<dbReference type="InterPro" id="IPR013187">
    <property type="entry name" value="F-box-assoc_dom_typ3"/>
</dbReference>
<evidence type="ECO:0000313" key="2">
    <source>
        <dbReference type="EMBL" id="PHT33427.1"/>
    </source>
</evidence>
<dbReference type="InterPro" id="IPR017451">
    <property type="entry name" value="F-box-assoc_interact_dom"/>
</dbReference>
<evidence type="ECO:0000259" key="1">
    <source>
        <dbReference type="PROSITE" id="PS50181"/>
    </source>
</evidence>
<dbReference type="SMART" id="SM00256">
    <property type="entry name" value="FBOX"/>
    <property type="match status" value="1"/>
</dbReference>
<dbReference type="InterPro" id="IPR036047">
    <property type="entry name" value="F-box-like_dom_sf"/>
</dbReference>
<accession>A0A2G2VKD9</accession>
<dbReference type="PANTHER" id="PTHR31672">
    <property type="entry name" value="BNACNNG10540D PROTEIN"/>
    <property type="match status" value="1"/>
</dbReference>
<name>A0A2G2VKD9_CAPBA</name>
<dbReference type="Pfam" id="PF08268">
    <property type="entry name" value="FBA_3"/>
    <property type="match status" value="1"/>
</dbReference>
<gene>
    <name evidence="2" type="ORF">CQW23_25227</name>
</gene>
<dbReference type="CDD" id="cd22157">
    <property type="entry name" value="F-box_AtFBW1-like"/>
    <property type="match status" value="1"/>
</dbReference>
<sequence>MAPFEALYEMSCRSLIGSYEVGRTRLFRPDLVHQVMEKVSPMKGVMRFGKKWKLSPCYIGPYHITKTISGVAYELELPAILTSIRPVFHVLMLKKCIGDQQVRRLRTKEIASVKVLWKNRKVEEATWESENDMSARYPSIFEFADDVMEYGHFLFPAPYITIRGPYLNPINSLPVHEMEHNFFNVPILSNPMLSEVTIMDLLRVIMVEVLARLPIKSIFRCKIVCKSWYHLLTSDPLFVKKYQKRSFSFPSILLWVNDSARFIVELKDENDSQSLYRNIELRPMIHLPSHNKENLTLVGSCNGFMCLLNGWKNNVDNSVYISNPLLSEYFKVELPEWEKSFWNIVYGFGFSEASGQYKVLRFKLAAKNFWGRPKASDLEVYTLGVDEKWRNAGEVPEPLWQSFNNVNVNGAVHWMDCEKNDIIYSFNISTEEVNSLSAPHGLEISILLLNASRVGELSLFV</sequence>
<organism evidence="2 3">
    <name type="scientific">Capsicum baccatum</name>
    <name type="common">Peruvian pepper</name>
    <dbReference type="NCBI Taxonomy" id="33114"/>
    <lineage>
        <taxon>Eukaryota</taxon>
        <taxon>Viridiplantae</taxon>
        <taxon>Streptophyta</taxon>
        <taxon>Embryophyta</taxon>
        <taxon>Tracheophyta</taxon>
        <taxon>Spermatophyta</taxon>
        <taxon>Magnoliopsida</taxon>
        <taxon>eudicotyledons</taxon>
        <taxon>Gunneridae</taxon>
        <taxon>Pentapetalae</taxon>
        <taxon>asterids</taxon>
        <taxon>lamiids</taxon>
        <taxon>Solanales</taxon>
        <taxon>Solanaceae</taxon>
        <taxon>Solanoideae</taxon>
        <taxon>Capsiceae</taxon>
        <taxon>Capsicum</taxon>
    </lineage>
</organism>
<dbReference type="Pfam" id="PF00646">
    <property type="entry name" value="F-box"/>
    <property type="match status" value="1"/>
</dbReference>
<feature type="domain" description="F-box" evidence="1">
    <location>
        <begin position="195"/>
        <end position="241"/>
    </location>
</feature>
<comment type="caution">
    <text evidence="2">The sequence shown here is derived from an EMBL/GenBank/DDBJ whole genome shotgun (WGS) entry which is preliminary data.</text>
</comment>
<proteinExistence type="predicted"/>
<protein>
    <recommendedName>
        <fullName evidence="1">F-box domain-containing protein</fullName>
    </recommendedName>
</protein>
<dbReference type="SUPFAM" id="SSF81383">
    <property type="entry name" value="F-box domain"/>
    <property type="match status" value="1"/>
</dbReference>
<dbReference type="Gene3D" id="1.20.1280.50">
    <property type="match status" value="1"/>
</dbReference>
<dbReference type="InterPro" id="IPR050796">
    <property type="entry name" value="SCF_F-box_component"/>
</dbReference>
<dbReference type="InterPro" id="IPR001810">
    <property type="entry name" value="F-box_dom"/>
</dbReference>